<dbReference type="RefSeq" id="WP_206986263.1">
    <property type="nucleotide sequence ID" value="NZ_JAFLQZ010000018.1"/>
</dbReference>
<name>A0A939F018_9BACT</name>
<evidence type="ECO:0000256" key="1">
    <source>
        <dbReference type="SAM" id="MobiDB-lite"/>
    </source>
</evidence>
<keyword evidence="2" id="KW-0732">Signal</keyword>
<sequence length="248" mass="27852">MISFPVASLPVVRVILLCLAVLAGSLRPATAQTTAPDTARVSYSEETVTETEPPRQTLGRTYSKLTRLQVEEQRLWKLGLNNLNSTFSNLELPESYARFGVYLIYEQKLRPDVSIMTELSPDFTRFRRVVGGPIRRSFSVRSQVAGRFYYNLNERIRKGKSASNFSANYLSVALGSGFGRYSRETPFYEYATTKPLVRADMALLYGLQRRLGQYGFVDFNIGVCTKLVPEVDDFALAGSFRIGLALGR</sequence>
<evidence type="ECO:0000256" key="2">
    <source>
        <dbReference type="SAM" id="SignalP"/>
    </source>
</evidence>
<evidence type="ECO:0000313" key="4">
    <source>
        <dbReference type="Proteomes" id="UP000664144"/>
    </source>
</evidence>
<reference evidence="3" key="1">
    <citation type="submission" date="2021-03" db="EMBL/GenBank/DDBJ databases">
        <authorList>
            <person name="Kim M.K."/>
        </authorList>
    </citation>
    <scope>NUCLEOTIDE SEQUENCE</scope>
    <source>
        <strain evidence="3">BT186</strain>
    </source>
</reference>
<evidence type="ECO:0000313" key="3">
    <source>
        <dbReference type="EMBL" id="MBO0360319.1"/>
    </source>
</evidence>
<protein>
    <recommendedName>
        <fullName evidence="5">DUF3575 domain-containing protein</fullName>
    </recommendedName>
</protein>
<feature type="region of interest" description="Disordered" evidence="1">
    <location>
        <begin position="34"/>
        <end position="54"/>
    </location>
</feature>
<proteinExistence type="predicted"/>
<gene>
    <name evidence="3" type="ORF">J0X19_20330</name>
</gene>
<organism evidence="3 4">
    <name type="scientific">Hymenobacter telluris</name>
    <dbReference type="NCBI Taxonomy" id="2816474"/>
    <lineage>
        <taxon>Bacteria</taxon>
        <taxon>Pseudomonadati</taxon>
        <taxon>Bacteroidota</taxon>
        <taxon>Cytophagia</taxon>
        <taxon>Cytophagales</taxon>
        <taxon>Hymenobacteraceae</taxon>
        <taxon>Hymenobacter</taxon>
    </lineage>
</organism>
<accession>A0A939F018</accession>
<evidence type="ECO:0008006" key="5">
    <source>
        <dbReference type="Google" id="ProtNLM"/>
    </source>
</evidence>
<feature type="signal peptide" evidence="2">
    <location>
        <begin position="1"/>
        <end position="31"/>
    </location>
</feature>
<feature type="chain" id="PRO_5036729669" description="DUF3575 domain-containing protein" evidence="2">
    <location>
        <begin position="32"/>
        <end position="248"/>
    </location>
</feature>
<comment type="caution">
    <text evidence="3">The sequence shown here is derived from an EMBL/GenBank/DDBJ whole genome shotgun (WGS) entry which is preliminary data.</text>
</comment>
<dbReference type="Proteomes" id="UP000664144">
    <property type="component" value="Unassembled WGS sequence"/>
</dbReference>
<keyword evidence="4" id="KW-1185">Reference proteome</keyword>
<dbReference type="EMBL" id="JAFLQZ010000018">
    <property type="protein sequence ID" value="MBO0360319.1"/>
    <property type="molecule type" value="Genomic_DNA"/>
</dbReference>
<dbReference type="AlphaFoldDB" id="A0A939F018"/>